<evidence type="ECO:0000313" key="9">
    <source>
        <dbReference type="EMBL" id="CAK9046287.1"/>
    </source>
</evidence>
<dbReference type="EMBL" id="CAXAMM010019713">
    <property type="protein sequence ID" value="CAK9046287.1"/>
    <property type="molecule type" value="Genomic_DNA"/>
</dbReference>
<proteinExistence type="predicted"/>
<feature type="transmembrane region" description="Helical" evidence="7">
    <location>
        <begin position="155"/>
        <end position="175"/>
    </location>
</feature>
<feature type="coiled-coil region" evidence="5">
    <location>
        <begin position="20"/>
        <end position="47"/>
    </location>
</feature>
<keyword evidence="3 7" id="KW-1133">Transmembrane helix</keyword>
<evidence type="ECO:0000256" key="4">
    <source>
        <dbReference type="ARBA" id="ARBA00023136"/>
    </source>
</evidence>
<feature type="transmembrane region" description="Helical" evidence="7">
    <location>
        <begin position="181"/>
        <end position="200"/>
    </location>
</feature>
<evidence type="ECO:0000256" key="1">
    <source>
        <dbReference type="ARBA" id="ARBA00004141"/>
    </source>
</evidence>
<evidence type="ECO:0000259" key="8">
    <source>
        <dbReference type="PROSITE" id="PS50222"/>
    </source>
</evidence>
<accession>A0ABP0M475</accession>
<keyword evidence="9" id="KW-0407">Ion channel</keyword>
<dbReference type="InterPro" id="IPR002048">
    <property type="entry name" value="EF_hand_dom"/>
</dbReference>
<keyword evidence="4 7" id="KW-0472">Membrane</keyword>
<feature type="transmembrane region" description="Helical" evidence="7">
    <location>
        <begin position="289"/>
        <end position="310"/>
    </location>
</feature>
<feature type="transmembrane region" description="Helical" evidence="7">
    <location>
        <begin position="369"/>
        <end position="393"/>
    </location>
</feature>
<dbReference type="PANTHER" id="PTHR10037:SF62">
    <property type="entry name" value="SODIUM CHANNEL PROTEIN 60E"/>
    <property type="match status" value="1"/>
</dbReference>
<dbReference type="PANTHER" id="PTHR10037">
    <property type="entry name" value="VOLTAGE-GATED CATION CHANNEL CALCIUM AND SODIUM"/>
    <property type="match status" value="1"/>
</dbReference>
<dbReference type="Gene3D" id="1.10.287.70">
    <property type="match status" value="1"/>
</dbReference>
<protein>
    <submittedName>
        <fullName evidence="9">Sodium channel protein type 4 subunit alpha A (Voltage-gated sodium channel subunit alpha Nav1.4a)</fullName>
    </submittedName>
</protein>
<evidence type="ECO:0000256" key="3">
    <source>
        <dbReference type="ARBA" id="ARBA00022989"/>
    </source>
</evidence>
<dbReference type="InterPro" id="IPR011992">
    <property type="entry name" value="EF-hand-dom_pair"/>
</dbReference>
<dbReference type="InterPro" id="IPR027359">
    <property type="entry name" value="Volt_channel_dom_sf"/>
</dbReference>
<feature type="region of interest" description="Disordered" evidence="6">
    <location>
        <begin position="84"/>
        <end position="103"/>
    </location>
</feature>
<keyword evidence="9" id="KW-0813">Transport</keyword>
<dbReference type="GO" id="GO:0034220">
    <property type="term" value="P:monoatomic ion transmembrane transport"/>
    <property type="evidence" value="ECO:0007669"/>
    <property type="project" value="UniProtKB-KW"/>
</dbReference>
<feature type="domain" description="EF-hand" evidence="8">
    <location>
        <begin position="409"/>
        <end position="443"/>
    </location>
</feature>
<dbReference type="Gene3D" id="1.10.238.10">
    <property type="entry name" value="EF-hand"/>
    <property type="match status" value="1"/>
</dbReference>
<reference evidence="9 10" key="1">
    <citation type="submission" date="2024-02" db="EMBL/GenBank/DDBJ databases">
        <authorList>
            <person name="Chen Y."/>
            <person name="Shah S."/>
            <person name="Dougan E. K."/>
            <person name="Thang M."/>
            <person name="Chan C."/>
        </authorList>
    </citation>
    <scope>NUCLEOTIDE SEQUENCE [LARGE SCALE GENOMIC DNA]</scope>
</reference>
<name>A0ABP0M475_9DINO</name>
<keyword evidence="9" id="KW-0406">Ion transport</keyword>
<dbReference type="Proteomes" id="UP001642464">
    <property type="component" value="Unassembled WGS sequence"/>
</dbReference>
<dbReference type="Pfam" id="PF00520">
    <property type="entry name" value="Ion_trans"/>
    <property type="match status" value="1"/>
</dbReference>
<comment type="caution">
    <text evidence="9">The sequence shown here is derived from an EMBL/GenBank/DDBJ whole genome shotgun (WGS) entry which is preliminary data.</text>
</comment>
<organism evidence="9 10">
    <name type="scientific">Durusdinium trenchii</name>
    <dbReference type="NCBI Taxonomy" id="1381693"/>
    <lineage>
        <taxon>Eukaryota</taxon>
        <taxon>Sar</taxon>
        <taxon>Alveolata</taxon>
        <taxon>Dinophyceae</taxon>
        <taxon>Suessiales</taxon>
        <taxon>Symbiodiniaceae</taxon>
        <taxon>Durusdinium</taxon>
    </lineage>
</organism>
<evidence type="ECO:0000256" key="2">
    <source>
        <dbReference type="ARBA" id="ARBA00022692"/>
    </source>
</evidence>
<keyword evidence="10" id="KW-1185">Reference proteome</keyword>
<comment type="subcellular location">
    <subcellularLocation>
        <location evidence="1">Membrane</location>
        <topology evidence="1">Multi-pass membrane protein</topology>
    </subcellularLocation>
</comment>
<keyword evidence="2 7" id="KW-0812">Transmembrane</keyword>
<sequence>MEGLDAAVHSALGDLCERLHVRLEVEAQAIQDRLKEELRQLWEVEAQAFVQGVCRARSSQEMGASPNPVSPTLSLSMKVLDGDPEVERSPEDGFNQRPPNDAHKAMLTRSDSYEHAQARAPRPLRTKIRTMTYEFKYSNWKEAVTTLAHSAFFDLFWALVIASNAIYLGVTLSIANQENLMAVHVAYAILFAVELLMRLLSVGCRQYLWGPGWTWNWLDVIVVSSSWLDILLDVVGSWPGGESVGSSFRVLRLLRVSRLLRIVKTLWIIRFVGALRTLVSSLVDTLKPLFWAMLLLLIIIYIAGVLFTDVALQHHAETGDGDHHHAMMRFFGSLGLSVQTLFRAISGGIDWAEAAEALRPLGDFWVLLFQVYVAFCMFAVLNVMTGVFCHSAIKSAEQDHENRLDNRQEFRQMISDIFQRLDDGDGQLTLAEFEMMFENEGMQAFLETAEINASDAWTLFASLDVDGDHLVYVEEFTKRCMSLRGPARSMDVFALTRHNLKIRDQLRKVDQKLTHLNNLFSRDDSVTDSELIAM</sequence>
<dbReference type="InterPro" id="IPR043203">
    <property type="entry name" value="VGCC_Ca_Na"/>
</dbReference>
<evidence type="ECO:0000256" key="7">
    <source>
        <dbReference type="SAM" id="Phobius"/>
    </source>
</evidence>
<gene>
    <name evidence="9" type="ORF">SCF082_LOCUS26076</name>
</gene>
<dbReference type="InterPro" id="IPR005821">
    <property type="entry name" value="Ion_trans_dom"/>
</dbReference>
<keyword evidence="5" id="KW-0175">Coiled coil</keyword>
<evidence type="ECO:0000256" key="6">
    <source>
        <dbReference type="SAM" id="MobiDB-lite"/>
    </source>
</evidence>
<dbReference type="Gene3D" id="1.20.120.350">
    <property type="entry name" value="Voltage-gated potassium channels. Chain C"/>
    <property type="match status" value="1"/>
</dbReference>
<dbReference type="SUPFAM" id="SSF81324">
    <property type="entry name" value="Voltage-gated potassium channels"/>
    <property type="match status" value="1"/>
</dbReference>
<evidence type="ECO:0000256" key="5">
    <source>
        <dbReference type="SAM" id="Coils"/>
    </source>
</evidence>
<dbReference type="SUPFAM" id="SSF47473">
    <property type="entry name" value="EF-hand"/>
    <property type="match status" value="1"/>
</dbReference>
<evidence type="ECO:0000313" key="10">
    <source>
        <dbReference type="Proteomes" id="UP001642464"/>
    </source>
</evidence>
<dbReference type="PROSITE" id="PS50222">
    <property type="entry name" value="EF_HAND_2"/>
    <property type="match status" value="1"/>
</dbReference>